<feature type="domain" description="Acyltransferase 3" evidence="2">
    <location>
        <begin position="20"/>
        <end position="356"/>
    </location>
</feature>
<dbReference type="Pfam" id="PF01757">
    <property type="entry name" value="Acyl_transf_3"/>
    <property type="match status" value="1"/>
</dbReference>
<feature type="transmembrane region" description="Helical" evidence="1">
    <location>
        <begin position="265"/>
        <end position="283"/>
    </location>
</feature>
<dbReference type="EMBL" id="CP036281">
    <property type="protein sequence ID" value="QDU79492.1"/>
    <property type="molecule type" value="Genomic_DNA"/>
</dbReference>
<feature type="transmembrane region" description="Helical" evidence="1">
    <location>
        <begin position="136"/>
        <end position="156"/>
    </location>
</feature>
<name>A0A518CJU1_9PLAN</name>
<proteinExistence type="predicted"/>
<evidence type="ECO:0000259" key="2">
    <source>
        <dbReference type="Pfam" id="PF01757"/>
    </source>
</evidence>
<sequence>MATANVRPIQESAPLQHMIQLDGLRALAVIAVFYAHFKNQETGAEYFQWGWAGVHLFFVLSGFLITRILLECREKVAQSQTSLWFTFKNFYIRRFLRIFPIYYLFLLVIFIGMPKIREDIWWYLTYLQNIKFAMDNQFVVGHIWTLAVEEQFYLVWPFLILWLPKRALLPAMILAVAIGPLSRIYFTATGWSTFSTMVLTPCNLDTLAMGSILAWLTTYKTPDQVASICRKILFAGIPLGIYYLYAQNTGETRISRDAQPLSELTYFVLADLAAALIFTWVIYRTSIGFRGPLGMLLSCKPMTYLGKISYGLYVYHYHVHAALERKLFPRLGIELPESEIIKLLVYGGAATIVASLSWHFFEKPLNNMKRHFPYVPRREE</sequence>
<dbReference type="OrthoDB" id="9796461at2"/>
<keyword evidence="1" id="KW-1133">Transmembrane helix</keyword>
<dbReference type="GO" id="GO:0016747">
    <property type="term" value="F:acyltransferase activity, transferring groups other than amino-acyl groups"/>
    <property type="evidence" value="ECO:0007669"/>
    <property type="project" value="InterPro"/>
</dbReference>
<feature type="transmembrane region" description="Helical" evidence="1">
    <location>
        <begin position="95"/>
        <end position="116"/>
    </location>
</feature>
<feature type="transmembrane region" description="Helical" evidence="1">
    <location>
        <begin position="228"/>
        <end position="245"/>
    </location>
</feature>
<feature type="transmembrane region" description="Helical" evidence="1">
    <location>
        <begin position="304"/>
        <end position="323"/>
    </location>
</feature>
<keyword evidence="3" id="KW-0012">Acyltransferase</keyword>
<keyword evidence="4" id="KW-1185">Reference proteome</keyword>
<dbReference type="PANTHER" id="PTHR23028">
    <property type="entry name" value="ACETYLTRANSFERASE"/>
    <property type="match status" value="1"/>
</dbReference>
<keyword evidence="1" id="KW-0812">Transmembrane</keyword>
<dbReference type="RefSeq" id="WP_144994132.1">
    <property type="nucleotide sequence ID" value="NZ_CP036281.1"/>
</dbReference>
<evidence type="ECO:0000256" key="1">
    <source>
        <dbReference type="SAM" id="Phobius"/>
    </source>
</evidence>
<feature type="transmembrane region" description="Helical" evidence="1">
    <location>
        <begin position="168"/>
        <end position="186"/>
    </location>
</feature>
<keyword evidence="3" id="KW-0808">Transferase</keyword>
<feature type="transmembrane region" description="Helical" evidence="1">
    <location>
        <begin position="49"/>
        <end position="70"/>
    </location>
</feature>
<feature type="transmembrane region" description="Helical" evidence="1">
    <location>
        <begin position="198"/>
        <end position="216"/>
    </location>
</feature>
<dbReference type="GO" id="GO:0016020">
    <property type="term" value="C:membrane"/>
    <property type="evidence" value="ECO:0007669"/>
    <property type="project" value="TreeGrafter"/>
</dbReference>
<feature type="transmembrane region" description="Helical" evidence="1">
    <location>
        <begin position="343"/>
        <end position="361"/>
    </location>
</feature>
<dbReference type="Proteomes" id="UP000317178">
    <property type="component" value="Chromosome"/>
</dbReference>
<reference evidence="3 4" key="1">
    <citation type="submission" date="2019-02" db="EMBL/GenBank/DDBJ databases">
        <title>Deep-cultivation of Planctomycetes and their phenomic and genomic characterization uncovers novel biology.</title>
        <authorList>
            <person name="Wiegand S."/>
            <person name="Jogler M."/>
            <person name="Boedeker C."/>
            <person name="Pinto D."/>
            <person name="Vollmers J."/>
            <person name="Rivas-Marin E."/>
            <person name="Kohn T."/>
            <person name="Peeters S.H."/>
            <person name="Heuer A."/>
            <person name="Rast P."/>
            <person name="Oberbeckmann S."/>
            <person name="Bunk B."/>
            <person name="Jeske O."/>
            <person name="Meyerdierks A."/>
            <person name="Storesund J.E."/>
            <person name="Kallscheuer N."/>
            <person name="Luecker S."/>
            <person name="Lage O.M."/>
            <person name="Pohl T."/>
            <person name="Merkel B.J."/>
            <person name="Hornburger P."/>
            <person name="Mueller R.-W."/>
            <person name="Bruemmer F."/>
            <person name="Labrenz M."/>
            <person name="Spormann A.M."/>
            <person name="Op den Camp H."/>
            <person name="Overmann J."/>
            <person name="Amann R."/>
            <person name="Jetten M.S.M."/>
            <person name="Mascher T."/>
            <person name="Medema M.H."/>
            <person name="Devos D.P."/>
            <person name="Kaster A.-K."/>
            <person name="Ovreas L."/>
            <person name="Rohde M."/>
            <person name="Galperin M.Y."/>
            <person name="Jogler C."/>
        </authorList>
    </citation>
    <scope>NUCLEOTIDE SEQUENCE [LARGE SCALE GENOMIC DNA]</scope>
    <source>
        <strain evidence="3 4">Pla110</strain>
    </source>
</reference>
<dbReference type="InterPro" id="IPR050879">
    <property type="entry name" value="Acyltransferase_3"/>
</dbReference>
<dbReference type="GO" id="GO:0000271">
    <property type="term" value="P:polysaccharide biosynthetic process"/>
    <property type="evidence" value="ECO:0007669"/>
    <property type="project" value="TreeGrafter"/>
</dbReference>
<gene>
    <name evidence="3" type="primary">oatA</name>
    <name evidence="3" type="ORF">Pla110_12020</name>
</gene>
<accession>A0A518CJU1</accession>
<dbReference type="PANTHER" id="PTHR23028:SF53">
    <property type="entry name" value="ACYL_TRANSF_3 DOMAIN-CONTAINING PROTEIN"/>
    <property type="match status" value="1"/>
</dbReference>
<evidence type="ECO:0000313" key="3">
    <source>
        <dbReference type="EMBL" id="QDU79492.1"/>
    </source>
</evidence>
<evidence type="ECO:0000313" key="4">
    <source>
        <dbReference type="Proteomes" id="UP000317178"/>
    </source>
</evidence>
<dbReference type="KEGG" id="plon:Pla110_12020"/>
<organism evidence="3 4">
    <name type="scientific">Polystyrenella longa</name>
    <dbReference type="NCBI Taxonomy" id="2528007"/>
    <lineage>
        <taxon>Bacteria</taxon>
        <taxon>Pseudomonadati</taxon>
        <taxon>Planctomycetota</taxon>
        <taxon>Planctomycetia</taxon>
        <taxon>Planctomycetales</taxon>
        <taxon>Planctomycetaceae</taxon>
        <taxon>Polystyrenella</taxon>
    </lineage>
</organism>
<dbReference type="EC" id="2.3.1.-" evidence="3"/>
<dbReference type="InterPro" id="IPR002656">
    <property type="entry name" value="Acyl_transf_3_dom"/>
</dbReference>
<dbReference type="AlphaFoldDB" id="A0A518CJU1"/>
<protein>
    <submittedName>
        <fullName evidence="3">O-acetyltransferase OatA</fullName>
        <ecNumber evidence="3">2.3.1.-</ecNumber>
    </submittedName>
</protein>
<feature type="transmembrane region" description="Helical" evidence="1">
    <location>
        <begin position="21"/>
        <end position="37"/>
    </location>
</feature>
<keyword evidence="1" id="KW-0472">Membrane</keyword>